<evidence type="ECO:0000313" key="12">
    <source>
        <dbReference type="EMBL" id="CAK9440462.1"/>
    </source>
</evidence>
<keyword evidence="3 9" id="KW-0963">Cytoplasm</keyword>
<evidence type="ECO:0000256" key="2">
    <source>
        <dbReference type="ARBA" id="ARBA00001974"/>
    </source>
</evidence>
<dbReference type="Gene3D" id="3.40.50.80">
    <property type="entry name" value="Nucleotide-binding domain of ferredoxin-NADP reductase (FNR) module"/>
    <property type="match status" value="1"/>
</dbReference>
<dbReference type="Pfam" id="PF00667">
    <property type="entry name" value="FAD_binding_1"/>
    <property type="match status" value="1"/>
</dbReference>
<evidence type="ECO:0000256" key="9">
    <source>
        <dbReference type="HAMAP-Rule" id="MF_03178"/>
    </source>
</evidence>
<dbReference type="EC" id="1.18.1.-" evidence="9"/>
<comment type="subunit">
    <text evidence="9">Interacts with DRE2; as part of the cytosolic iron-sulfur (Fe-S) protein assembly (CIA) machinery.</text>
</comment>
<proteinExistence type="inferred from homology"/>
<dbReference type="InterPro" id="IPR023173">
    <property type="entry name" value="NADPH_Cyt_P450_Rdtase_alpha"/>
</dbReference>
<evidence type="ECO:0000313" key="13">
    <source>
        <dbReference type="Proteomes" id="UP001497383"/>
    </source>
</evidence>
<keyword evidence="4 9" id="KW-0285">Flavoprotein</keyword>
<dbReference type="InterPro" id="IPR017938">
    <property type="entry name" value="Riboflavin_synthase-like_b-brl"/>
</dbReference>
<dbReference type="PANTHER" id="PTHR19384:SF10">
    <property type="entry name" value="NADPH-DEPENDENT DIFLAVIN OXIDOREDUCTASE 1"/>
    <property type="match status" value="1"/>
</dbReference>
<keyword evidence="8 9" id="KW-0560">Oxidoreductase</keyword>
<comment type="caution">
    <text evidence="9">Lacks conserved residue(s) required for the propagation of feature annotation.</text>
</comment>
<comment type="similarity">
    <text evidence="9">In the C-terminal section; belongs to the flavoprotein pyridine nucleotide cytochrome reductase family.</text>
</comment>
<feature type="binding site" evidence="9">
    <location>
        <begin position="383"/>
        <end position="386"/>
    </location>
    <ligand>
        <name>FAD</name>
        <dbReference type="ChEBI" id="CHEBI:57692"/>
    </ligand>
</feature>
<dbReference type="InterPro" id="IPR039261">
    <property type="entry name" value="FNR_nucleotide-bd"/>
</dbReference>
<reference evidence="12 13" key="1">
    <citation type="submission" date="2024-03" db="EMBL/GenBank/DDBJ databases">
        <authorList>
            <person name="Brejova B."/>
        </authorList>
    </citation>
    <scope>NUCLEOTIDE SEQUENCE [LARGE SCALE GENOMIC DNA]</scope>
    <source>
        <strain evidence="12 13">CBS 14171</strain>
    </source>
</reference>
<feature type="binding site" evidence="9">
    <location>
        <begin position="11"/>
        <end position="16"/>
    </location>
    <ligand>
        <name>FMN</name>
        <dbReference type="ChEBI" id="CHEBI:58210"/>
    </ligand>
</feature>
<evidence type="ECO:0000256" key="4">
    <source>
        <dbReference type="ARBA" id="ARBA00022630"/>
    </source>
</evidence>
<evidence type="ECO:0000259" key="11">
    <source>
        <dbReference type="PROSITE" id="PS51384"/>
    </source>
</evidence>
<dbReference type="InterPro" id="IPR029039">
    <property type="entry name" value="Flavoprotein-like_sf"/>
</dbReference>
<protein>
    <recommendedName>
        <fullName evidence="9">NADPH-dependent diflavin oxidoreductase 1</fullName>
        <ecNumber evidence="9">1.18.1.-</ecNumber>
    </recommendedName>
    <alternativeName>
        <fullName evidence="9">NADPH-dependent FMN and FAD-containing oxidoreductase</fullName>
    </alternativeName>
</protein>
<dbReference type="InterPro" id="IPR003097">
    <property type="entry name" value="CysJ-like_FAD-binding"/>
</dbReference>
<keyword evidence="9" id="KW-0496">Mitochondrion</keyword>
<dbReference type="InterPro" id="IPR001709">
    <property type="entry name" value="Flavoprot_Pyr_Nucl_cyt_Rdtase"/>
</dbReference>
<organism evidence="12 13">
    <name type="scientific">Lodderomyces beijingensis</name>
    <dbReference type="NCBI Taxonomy" id="1775926"/>
    <lineage>
        <taxon>Eukaryota</taxon>
        <taxon>Fungi</taxon>
        <taxon>Dikarya</taxon>
        <taxon>Ascomycota</taxon>
        <taxon>Saccharomycotina</taxon>
        <taxon>Pichiomycetes</taxon>
        <taxon>Debaryomycetaceae</taxon>
        <taxon>Candida/Lodderomyces clade</taxon>
        <taxon>Lodderomyces</taxon>
    </lineage>
</organism>
<evidence type="ECO:0000256" key="1">
    <source>
        <dbReference type="ARBA" id="ARBA00001917"/>
    </source>
</evidence>
<evidence type="ECO:0000256" key="7">
    <source>
        <dbReference type="ARBA" id="ARBA00022857"/>
    </source>
</evidence>
<gene>
    <name evidence="9" type="primary">TAH18</name>
    <name evidence="12" type="ORF">LODBEIA_P45620</name>
</gene>
<dbReference type="SUPFAM" id="SSF52343">
    <property type="entry name" value="Ferredoxin reductase-like, C-terminal NADP-linked domain"/>
    <property type="match status" value="1"/>
</dbReference>
<sequence length="589" mass="67563">MPERITILYGSETGNAEEYAKYLKLRLRACNLRSTVAELDGYPLKQLVTDTDFLIIICSTTGQGELPRNAKSFMKFILKKKLPSDLFHHLKMTSLGLGDSSYTKYNYAVKKIHARMSQLGCQELSPRCEADEMSPEGIDGFYLEWETQLINALVKEFPAARALDGDGDGDGTVPVPVPMPEHKVSLQKDTETNLTTTPKTDSILHEIYSGLQTGEVVLNERVTASDHFQDVRLFRFKSRDLRYHVGDTISLYPCNFDEDVQALLEAQPQWLPIADKPLCIRNLVGHEVRITLRNLLKHHLDIMSIPRRSFFSLVWHFCDNSNEDGQREQDKLKEFGAFDDPEELYNYANRPRRSILETISEFKNNLSIPVSYILDLIPLVKPRVFSIASRPNEDEIEILVAVVEYKTIMRKIRRGVCTRWLRSLKVGEKVDFSLGKSPFTMKKAPVIMVAPGTGVAPMKALIDHELYIKSGREMFLFFGCRFEEKDHLIRDLWKGSTPNLHLFSCFSRDKGAKYKYVQNALIDQHELLGDLIYNQDAIIFVCGSSGKMPREVKLTFVEILKRYCKMGEEEAQKYIIDLEDTGRYKEDVW</sequence>
<feature type="binding site" evidence="9">
    <location>
        <position position="352"/>
    </location>
    <ligand>
        <name>FAD</name>
        <dbReference type="ChEBI" id="CHEBI:57692"/>
    </ligand>
</feature>
<dbReference type="HAMAP" id="MF_03178">
    <property type="entry name" value="NDOR1"/>
    <property type="match status" value="1"/>
</dbReference>
<comment type="subcellular location">
    <subcellularLocation>
        <location evidence="9">Cytoplasm</location>
    </subcellularLocation>
    <subcellularLocation>
        <location evidence="9">Mitochondrion</location>
    </subcellularLocation>
    <text evidence="9">Relocalizes to mitochondria after H(2)O(2) exposure.</text>
</comment>
<evidence type="ECO:0000256" key="5">
    <source>
        <dbReference type="ARBA" id="ARBA00022643"/>
    </source>
</evidence>
<feature type="binding site" evidence="9">
    <location>
        <begin position="59"/>
        <end position="62"/>
    </location>
    <ligand>
        <name>FMN</name>
        <dbReference type="ChEBI" id="CHEBI:58210"/>
    </ligand>
</feature>
<comment type="similarity">
    <text evidence="9">In the N-terminal section; belongs to the flavodoxin family.</text>
</comment>
<feature type="binding site" evidence="9">
    <location>
        <position position="589"/>
    </location>
    <ligand>
        <name>FAD</name>
        <dbReference type="ChEBI" id="CHEBI:57692"/>
    </ligand>
</feature>
<comment type="catalytic activity">
    <reaction evidence="9">
        <text>2 oxidized [2Fe-2S]-[protein] + NADPH = 2 reduced [2Fe-2S]-[protein] + NADP(+) + H(+)</text>
        <dbReference type="Rhea" id="RHEA:67716"/>
        <dbReference type="Rhea" id="RHEA-COMP:17327"/>
        <dbReference type="Rhea" id="RHEA-COMP:17328"/>
        <dbReference type="ChEBI" id="CHEBI:15378"/>
        <dbReference type="ChEBI" id="CHEBI:33737"/>
        <dbReference type="ChEBI" id="CHEBI:33738"/>
        <dbReference type="ChEBI" id="CHEBI:57783"/>
        <dbReference type="ChEBI" id="CHEBI:58349"/>
    </reaction>
</comment>
<dbReference type="PRINTS" id="PR00369">
    <property type="entry name" value="FLAVODOXIN"/>
</dbReference>
<evidence type="ECO:0000259" key="10">
    <source>
        <dbReference type="PROSITE" id="PS50902"/>
    </source>
</evidence>
<dbReference type="PRINTS" id="PR00371">
    <property type="entry name" value="FPNCR"/>
</dbReference>
<dbReference type="InterPro" id="IPR017927">
    <property type="entry name" value="FAD-bd_FR_type"/>
</dbReference>
<dbReference type="PROSITE" id="PS50902">
    <property type="entry name" value="FLAVODOXIN_LIKE"/>
    <property type="match status" value="1"/>
</dbReference>
<dbReference type="PROSITE" id="PS51384">
    <property type="entry name" value="FAD_FR"/>
    <property type="match status" value="1"/>
</dbReference>
<comment type="similarity">
    <text evidence="9">Belongs to the NADPH-dependent diflavin oxidoreductase NDOR1 family.</text>
</comment>
<dbReference type="PANTHER" id="PTHR19384">
    <property type="entry name" value="NITRIC OXIDE SYNTHASE-RELATED"/>
    <property type="match status" value="1"/>
</dbReference>
<dbReference type="InterPro" id="IPR028879">
    <property type="entry name" value="NDOR1"/>
</dbReference>
<evidence type="ECO:0000256" key="8">
    <source>
        <dbReference type="ARBA" id="ARBA00023002"/>
    </source>
</evidence>
<feature type="binding site" evidence="9">
    <location>
        <position position="453"/>
    </location>
    <ligand>
        <name>NADP(+)</name>
        <dbReference type="ChEBI" id="CHEBI:58349"/>
    </ligand>
</feature>
<feature type="binding site" evidence="9">
    <location>
        <position position="132"/>
    </location>
    <ligand>
        <name>FMN</name>
        <dbReference type="ChEBI" id="CHEBI:58210"/>
    </ligand>
</feature>
<dbReference type="Proteomes" id="UP001497383">
    <property type="component" value="Chromosome 5"/>
</dbReference>
<feature type="binding site" evidence="9">
    <location>
        <begin position="97"/>
        <end position="106"/>
    </location>
    <ligand>
        <name>FMN</name>
        <dbReference type="ChEBI" id="CHEBI:58210"/>
    </ligand>
</feature>
<feature type="binding site" evidence="9">
    <location>
        <begin position="514"/>
        <end position="518"/>
    </location>
    <ligand>
        <name>NADP(+)</name>
        <dbReference type="ChEBI" id="CHEBI:58349"/>
    </ligand>
</feature>
<dbReference type="SUPFAM" id="SSF63380">
    <property type="entry name" value="Riboflavin synthase domain-like"/>
    <property type="match status" value="1"/>
</dbReference>
<dbReference type="InterPro" id="IPR008254">
    <property type="entry name" value="Flavodoxin/NO_synth"/>
</dbReference>
<accession>A0ABP0ZRM7</accession>
<dbReference type="InterPro" id="IPR001433">
    <property type="entry name" value="OxRdtase_FAD/NAD-bd"/>
</dbReference>
<dbReference type="SUPFAM" id="SSF52218">
    <property type="entry name" value="Flavoproteins"/>
    <property type="match status" value="1"/>
</dbReference>
<name>A0ABP0ZRM7_9ASCO</name>
<comment type="function">
    <text evidence="9">NADPH-dependent reductase which is a central component of the cytosolic iron-sulfur (Fe-S) protein assembly (CIA) machinery. Transfers electrons from NADPH via its FAD and FMN prosthetic groups to the [2Fe-2S] cluster of DRE2, another key component of the CIA machinery. In turn, this reduced cluster provides electrons for assembly of cytosolic iron-sulfur cluster proteins. Positively controls H(2)O(2)-induced cell death.</text>
</comment>
<dbReference type="Gene3D" id="3.40.50.360">
    <property type="match status" value="1"/>
</dbReference>
<evidence type="ECO:0000256" key="3">
    <source>
        <dbReference type="ARBA" id="ARBA00022490"/>
    </source>
</evidence>
<feature type="domain" description="FAD-binding FR-type" evidence="11">
    <location>
        <begin position="209"/>
        <end position="445"/>
    </location>
</feature>
<dbReference type="RefSeq" id="XP_066831500.1">
    <property type="nucleotide sequence ID" value="XM_066974797.1"/>
</dbReference>
<feature type="binding site" evidence="9">
    <location>
        <begin position="415"/>
        <end position="418"/>
    </location>
    <ligand>
        <name>FAD</name>
        <dbReference type="ChEBI" id="CHEBI:57692"/>
    </ligand>
</feature>
<dbReference type="EMBL" id="OZ022409">
    <property type="protein sequence ID" value="CAK9440462.1"/>
    <property type="molecule type" value="Genomic_DNA"/>
</dbReference>
<evidence type="ECO:0000256" key="6">
    <source>
        <dbReference type="ARBA" id="ARBA00022827"/>
    </source>
</evidence>
<dbReference type="Gene3D" id="2.40.30.10">
    <property type="entry name" value="Translation factors"/>
    <property type="match status" value="1"/>
</dbReference>
<keyword evidence="7 9" id="KW-0521">NADP</keyword>
<dbReference type="Gene3D" id="1.20.990.10">
    <property type="entry name" value="NADPH-cytochrome p450 Reductase, Chain A, domain 3"/>
    <property type="match status" value="1"/>
</dbReference>
<feature type="binding site" evidence="9">
    <location>
        <begin position="507"/>
        <end position="508"/>
    </location>
    <ligand>
        <name>NADP(+)</name>
        <dbReference type="ChEBI" id="CHEBI:58349"/>
    </ligand>
</feature>
<dbReference type="Pfam" id="PF00175">
    <property type="entry name" value="NAD_binding_1"/>
    <property type="match status" value="1"/>
</dbReference>
<dbReference type="GeneID" id="92209758"/>
<dbReference type="Pfam" id="PF00258">
    <property type="entry name" value="Flavodoxin_1"/>
    <property type="match status" value="1"/>
</dbReference>
<keyword evidence="13" id="KW-1185">Reference proteome</keyword>
<comment type="cofactor">
    <cofactor evidence="2 9">
        <name>FAD</name>
        <dbReference type="ChEBI" id="CHEBI:57692"/>
    </cofactor>
</comment>
<dbReference type="InterPro" id="IPR001094">
    <property type="entry name" value="Flavdoxin-like"/>
</dbReference>
<keyword evidence="6 9" id="KW-0274">FAD</keyword>
<feature type="domain" description="Flavodoxin-like" evidence="10">
    <location>
        <begin position="5"/>
        <end position="150"/>
    </location>
</feature>
<keyword evidence="5 9" id="KW-0288">FMN</keyword>
<comment type="cofactor">
    <cofactor evidence="1 9">
        <name>FMN</name>
        <dbReference type="ChEBI" id="CHEBI:58210"/>
    </cofactor>
</comment>